<dbReference type="InterPro" id="IPR012910">
    <property type="entry name" value="Plug_dom"/>
</dbReference>
<comment type="caution">
    <text evidence="5">The sequence shown here is derived from an EMBL/GenBank/DDBJ whole genome shotgun (WGS) entry which is preliminary data.</text>
</comment>
<dbReference type="InterPro" id="IPR047565">
    <property type="entry name" value="Alpha-macroglob_thiol-ester_cl"/>
</dbReference>
<comment type="subcellular location">
    <subcellularLocation>
        <location evidence="2">Cell outer membrane</location>
        <topology evidence="2">Multi-pass membrane protein</topology>
    </subcellularLocation>
</comment>
<feature type="chain" id="PRO_5016108397" description="Alpha-2-macroglobulin domain-containing protein" evidence="3">
    <location>
        <begin position="20"/>
        <end position="2194"/>
    </location>
</feature>
<name>A0A2V4AGF1_9BACT</name>
<dbReference type="GO" id="GO:0009279">
    <property type="term" value="C:cell outer membrane"/>
    <property type="evidence" value="ECO:0007669"/>
    <property type="project" value="UniProtKB-SubCell"/>
</dbReference>
<dbReference type="InterPro" id="IPR039426">
    <property type="entry name" value="TonB-dep_rcpt-like"/>
</dbReference>
<evidence type="ECO:0000256" key="3">
    <source>
        <dbReference type="SAM" id="SignalP"/>
    </source>
</evidence>
<dbReference type="GO" id="GO:0004866">
    <property type="term" value="F:endopeptidase inhibitor activity"/>
    <property type="evidence" value="ECO:0007669"/>
    <property type="project" value="InterPro"/>
</dbReference>
<sequence length="2194" mass="251262">MKKLAILILLVLGINICHAQKELDKLWTELEQFELEGRFHSANRVTNQILQQAKKSKQSDQIVKGFIYQSKFSLLLEEDAQKKVIQNLEAHLKESDAPTSALLESIYAQFLKQYLDNNRYKIRNRTKLKGPVNAVDFEKWDMNTLGEQIILHYKRSLENKETLQNISIDDYRDILTESHSSHKFRPTLYDFLAHRAIQYYQKNTWYFTRPKERFYINNPVVFKSTTEFSKEPFLTKDSLFSNRNALLLYQELELFHEDSDTTAYVDVLLERLNFAKTQGNIEKKEELYIQELKKLSNRFASHSASSMINYKIADYYFKESNAYNAKYDPILKNYRIKALDLCNSVVKQYPNSDGGLLCTILKNKIEQASVSLQTEQYNMPNKAFLAKVEFKSVDSLYLSAYPVPFDFYKNKSSYKKDSLLLNVLKKTKAIASKFYLLQPKKDYYVYTTEVDFPALPSGNYILLSSGSKKISSIDEIYNHAVISISKLTMLSINQKKHELIKILDRETGAPKENVKISVSSECENFERNGFTNSNGEFLIEKNNKNHHYQIIATDGTDSISNYSYINRFYKDRNKDKEHMAKGYLYLDRSIYRPGQTMYFKGILSEKKDGKSQVVPNTYVSICISDANYEELKEFRLKTNEYGSVSGEFTLPDNLLTGQFTIEMDEDFGNDIEDPDPFYDKIDDFDYAELSFSVEEYKRPKFEVIFDAVKNNYVIGDSVCATGFAKAFLGSNISNSKVSYTISRERVHDWRRGFYGSSSQTIKTGTCKTNAQGKFSIDFVAIPDSLAKKEDKPIFLYSIKADVTDQNGETRSSSQNIKVAYHNLKVDVLMGGRLNSNKDQTISIQTKNLNDHLIDANVELRIKKLNGPGRVVRKKPWEIVEIHSIPKEQFIKDFPHEVYDSTDVEQNWPKGNTVYINKAGPKESKEFALPKLSKWESGIYQLEVIATDNEKNTVITSKNFEVYHPDNNELADHQMFSYEMVNLDFKKDKYVILKLKTACQQLNVHVEAYYRNENVFKKLVNIEDGYSIVKIPVKESYTNKLDFNLYFVKYNSIVKEQFSAVFKEVENKLIIETLSFRNKLTPRQEESWSFKITNSNNKKAQAEVLASMYDTSLDQFKPHSWRTNIGFRKNRYSSAAYIQSRFFGLQYFSNFNSFRFTNTVPYLKQYHELKRFGCHFGNTEYTNKIYLKQLKRKQSTIQYVEGNVNGIVTDETGMPIPGVSVMIKGTKTGVSTDIDGFYSIQVPKGGELIFSFIGMNTQEMIVSKTGTYNMALQADNLACEEVVVTGMGIKRKSATTGALTYVKASDVRDDIFRQLQGQVSGLDIIEVVEENEEMDEECFVKIRGYSGTGNSNSPLYIIDGVPVDAKTGAKFSPKDVADITVLKGASATALYGSRASNGVVVISTKKGLKELTQVESRNDLKETAFFYPHLWTNKKGEIVFKFNSPEALTKWRLMLFAHNKSSENGYVEKFVVTQKNLNVIPNVPRFLREGDTITLSTKISNLTKEKQQGSAALQLFDGATGNPIDKNQLDFNPMLPFEVDAKGNTSLNWTIKVPKDLAALQYKIVAKAGSHSDGEMGIIPVLSNRSLVTEAKSIWVQPGTTKEIQFEKLKDGNSKTQSNHKYTIEYTSNPAWLALKSLPYLMEFPHECAEQSFSRFYANALARDILTKNPKIKEVIQAWKKDQSLTSPLENNKELKSILIAESPWLRDAQDDEKNKARLANLFEKDKLKLQQLQALNKLREMQLSSGAFPWFAGGNENRFITQHILAGLGHLQKLNINNEYSDQCKKIEKKAIAYLDREFIEQYETWAVNSKEDKDVSLSSINLHYLYSRSFFKANHPLSDQLQEITKLYIEACKEDWLTKSLYNKALIALILQRNGEKNVAKQITDALTEQSVLKEENGMYWKSNKSGWYWYQSAIECQALLIETFSEIDGDMNKVTRLKQWLLKKKQTNKWPTTKATTEAIYALLMHGNNSLALDQNTQITIGDKEIKSDKLEPVQKEAGTGYFKLNWKKEEIDSSMAKVTVSNKSNITGFGGVYWQYFEDLDKISDSDQGDLIVQKSMYIKRSTDEGEVLDPISVDTPIKIGDLITVRLVIESKNDLEFIHLKDLRAAGMEPLDVLSGYKWQDGLGYYQSTKDVASHFFFDNLPKGRYVFKYDLRANNKGNFSNGNASIQSMYAPEFAGHSKGNRISIQESN</sequence>
<protein>
    <recommendedName>
        <fullName evidence="4">Alpha-2-macroglobulin domain-containing protein</fullName>
    </recommendedName>
</protein>
<dbReference type="InterPro" id="IPR037066">
    <property type="entry name" value="Plug_dom_sf"/>
</dbReference>
<keyword evidence="2" id="KW-0472">Membrane</keyword>
<dbReference type="NCBIfam" id="TIGR04057">
    <property type="entry name" value="SusC_RagA_signa"/>
    <property type="match status" value="1"/>
</dbReference>
<dbReference type="Gene3D" id="1.50.10.20">
    <property type="match status" value="1"/>
</dbReference>
<keyword evidence="2" id="KW-0812">Transmembrane</keyword>
<dbReference type="SMART" id="SM01419">
    <property type="entry name" value="Thiol-ester_cl"/>
    <property type="match status" value="1"/>
</dbReference>
<dbReference type="InterPro" id="IPR002890">
    <property type="entry name" value="MG2"/>
</dbReference>
<evidence type="ECO:0000313" key="6">
    <source>
        <dbReference type="Proteomes" id="UP000248079"/>
    </source>
</evidence>
<keyword evidence="6" id="KW-1185">Reference proteome</keyword>
<organism evidence="5 6">
    <name type="scientific">Marinifilum breve</name>
    <dbReference type="NCBI Taxonomy" id="2184082"/>
    <lineage>
        <taxon>Bacteria</taxon>
        <taxon>Pseudomonadati</taxon>
        <taxon>Bacteroidota</taxon>
        <taxon>Bacteroidia</taxon>
        <taxon>Marinilabiliales</taxon>
        <taxon>Marinifilaceae</taxon>
    </lineage>
</organism>
<dbReference type="PROSITE" id="PS52016">
    <property type="entry name" value="TONB_DEPENDENT_REC_3"/>
    <property type="match status" value="1"/>
</dbReference>
<dbReference type="InterPro" id="IPR001599">
    <property type="entry name" value="Macroglobln_a2"/>
</dbReference>
<keyword evidence="2" id="KW-0813">Transport</keyword>
<keyword evidence="2" id="KW-0998">Cell outer membrane</keyword>
<feature type="domain" description="Alpha-2-macroglobulin" evidence="4">
    <location>
        <begin position="1422"/>
        <end position="1512"/>
    </location>
</feature>
<dbReference type="Gene3D" id="2.60.40.1120">
    <property type="entry name" value="Carboxypeptidase-like, regulatory domain"/>
    <property type="match status" value="1"/>
</dbReference>
<proteinExistence type="inferred from homology"/>
<dbReference type="InterPro" id="IPR051802">
    <property type="entry name" value="YfhM-like"/>
</dbReference>
<dbReference type="Proteomes" id="UP000248079">
    <property type="component" value="Unassembled WGS sequence"/>
</dbReference>
<dbReference type="InterPro" id="IPR041246">
    <property type="entry name" value="Bact_MG10"/>
</dbReference>
<dbReference type="Pfam" id="PF01835">
    <property type="entry name" value="MG2"/>
    <property type="match status" value="1"/>
</dbReference>
<dbReference type="Pfam" id="PF07715">
    <property type="entry name" value="Plug"/>
    <property type="match status" value="1"/>
</dbReference>
<keyword evidence="2" id="KW-1134">Transmembrane beta strand</keyword>
<dbReference type="SMART" id="SM01360">
    <property type="entry name" value="A2M"/>
    <property type="match status" value="1"/>
</dbReference>
<dbReference type="InterPro" id="IPR008969">
    <property type="entry name" value="CarboxyPept-like_regulatory"/>
</dbReference>
<evidence type="ECO:0000259" key="4">
    <source>
        <dbReference type="SMART" id="SM01360"/>
    </source>
</evidence>
<reference evidence="5 6" key="1">
    <citation type="submission" date="2018-05" db="EMBL/GenBank/DDBJ databases">
        <title>Marinifilum breve JC075T sp. nov., a marine bacterium isolated from Yongle Blue Hole in the South China Sea.</title>
        <authorList>
            <person name="Fu T."/>
        </authorList>
    </citation>
    <scope>NUCLEOTIDE SEQUENCE [LARGE SCALE GENOMIC DNA]</scope>
    <source>
        <strain evidence="5 6">JC075</strain>
    </source>
</reference>
<comment type="similarity">
    <text evidence="1">Belongs to the protease inhibitor I39 (alpha-2-macroglobulin) family. Bacterial alpha-2-macroglobulin subfamily.</text>
</comment>
<dbReference type="EMBL" id="QFLI01000001">
    <property type="protein sequence ID" value="PXY03194.1"/>
    <property type="molecule type" value="Genomic_DNA"/>
</dbReference>
<dbReference type="InterPro" id="IPR008930">
    <property type="entry name" value="Terpenoid_cyclase/PrenylTrfase"/>
</dbReference>
<evidence type="ECO:0000313" key="5">
    <source>
        <dbReference type="EMBL" id="PXY03194.1"/>
    </source>
</evidence>
<keyword evidence="3" id="KW-0732">Signal</keyword>
<dbReference type="SUPFAM" id="SSF49464">
    <property type="entry name" value="Carboxypeptidase regulatory domain-like"/>
    <property type="match status" value="1"/>
</dbReference>
<feature type="signal peptide" evidence="3">
    <location>
        <begin position="1"/>
        <end position="19"/>
    </location>
</feature>
<evidence type="ECO:0000256" key="2">
    <source>
        <dbReference type="PROSITE-ProRule" id="PRU01360"/>
    </source>
</evidence>
<gene>
    <name evidence="5" type="ORF">DF185_03675</name>
</gene>
<comment type="similarity">
    <text evidence="2">Belongs to the TonB-dependent receptor family.</text>
</comment>
<accession>A0A2V4AGF1</accession>
<dbReference type="RefSeq" id="WP_110359349.1">
    <property type="nucleotide sequence ID" value="NZ_QFLI01000001.1"/>
</dbReference>
<dbReference type="SUPFAM" id="SSF56935">
    <property type="entry name" value="Porins"/>
    <property type="match status" value="1"/>
</dbReference>
<dbReference type="Gene3D" id="2.170.130.10">
    <property type="entry name" value="TonB-dependent receptor, plug domain"/>
    <property type="match status" value="1"/>
</dbReference>
<evidence type="ECO:0000256" key="1">
    <source>
        <dbReference type="ARBA" id="ARBA00010556"/>
    </source>
</evidence>
<dbReference type="InterPro" id="IPR023997">
    <property type="entry name" value="TonB-dep_OMP_SusC/RagA_CS"/>
</dbReference>
<dbReference type="Gene3D" id="2.60.40.1930">
    <property type="match status" value="1"/>
</dbReference>
<dbReference type="PANTHER" id="PTHR40094">
    <property type="entry name" value="ALPHA-2-MACROGLOBULIN HOMOLOG"/>
    <property type="match status" value="1"/>
</dbReference>
<dbReference type="Pfam" id="PF17973">
    <property type="entry name" value="bMG10"/>
    <property type="match status" value="1"/>
</dbReference>
<dbReference type="Pfam" id="PF13715">
    <property type="entry name" value="CarbopepD_reg_2"/>
    <property type="match status" value="1"/>
</dbReference>
<dbReference type="PANTHER" id="PTHR40094:SF1">
    <property type="entry name" value="UBIQUITIN DOMAIN-CONTAINING PROTEIN"/>
    <property type="match status" value="1"/>
</dbReference>
<dbReference type="OrthoDB" id="9767116at2"/>
<dbReference type="Pfam" id="PF00207">
    <property type="entry name" value="A2M"/>
    <property type="match status" value="1"/>
</dbReference>
<dbReference type="SUPFAM" id="SSF48239">
    <property type="entry name" value="Terpenoid cyclases/Protein prenyltransferases"/>
    <property type="match status" value="1"/>
</dbReference>